<keyword evidence="12" id="KW-1185">Reference proteome</keyword>
<dbReference type="CDD" id="cd16917">
    <property type="entry name" value="HATPase_UhpB-NarQ-NarX-like"/>
    <property type="match status" value="1"/>
</dbReference>
<name>A0ABN0V9Q0_9ACTN</name>
<dbReference type="PANTHER" id="PTHR24421">
    <property type="entry name" value="NITRATE/NITRITE SENSOR PROTEIN NARX-RELATED"/>
    <property type="match status" value="1"/>
</dbReference>
<comment type="caution">
    <text evidence="11">The sequence shown here is derived from an EMBL/GenBank/DDBJ whole genome shotgun (WGS) entry which is preliminary data.</text>
</comment>
<evidence type="ECO:0000256" key="8">
    <source>
        <dbReference type="ARBA" id="ARBA00023012"/>
    </source>
</evidence>
<dbReference type="RefSeq" id="WP_344155332.1">
    <property type="nucleotide sequence ID" value="NZ_BAAABV010000012.1"/>
</dbReference>
<keyword evidence="5" id="KW-0547">Nucleotide-binding</keyword>
<feature type="transmembrane region" description="Helical" evidence="9">
    <location>
        <begin position="46"/>
        <end position="65"/>
    </location>
</feature>
<keyword evidence="8" id="KW-0902">Two-component regulatory system</keyword>
<keyword evidence="4" id="KW-0808">Transferase</keyword>
<evidence type="ECO:0000256" key="6">
    <source>
        <dbReference type="ARBA" id="ARBA00022777"/>
    </source>
</evidence>
<evidence type="ECO:0000259" key="10">
    <source>
        <dbReference type="SMART" id="SM00387"/>
    </source>
</evidence>
<dbReference type="EC" id="2.7.13.3" evidence="2"/>
<dbReference type="Pfam" id="PF02518">
    <property type="entry name" value="HATPase_c"/>
    <property type="match status" value="1"/>
</dbReference>
<dbReference type="InterPro" id="IPR011712">
    <property type="entry name" value="Sig_transdc_His_kin_sub3_dim/P"/>
</dbReference>
<dbReference type="InterPro" id="IPR003594">
    <property type="entry name" value="HATPase_dom"/>
</dbReference>
<dbReference type="SUPFAM" id="SSF55874">
    <property type="entry name" value="ATPase domain of HSP90 chaperone/DNA topoisomerase II/histidine kinase"/>
    <property type="match status" value="1"/>
</dbReference>
<feature type="transmembrane region" description="Helical" evidence="9">
    <location>
        <begin position="21"/>
        <end position="40"/>
    </location>
</feature>
<keyword evidence="9" id="KW-1133">Transmembrane helix</keyword>
<gene>
    <name evidence="11" type="ORF">GCM10010302_18270</name>
</gene>
<feature type="transmembrane region" description="Helical" evidence="9">
    <location>
        <begin position="146"/>
        <end position="166"/>
    </location>
</feature>
<proteinExistence type="predicted"/>
<dbReference type="PANTHER" id="PTHR24421:SF10">
    <property type="entry name" value="NITRATE_NITRITE SENSOR PROTEIN NARQ"/>
    <property type="match status" value="1"/>
</dbReference>
<dbReference type="Gene3D" id="3.30.565.10">
    <property type="entry name" value="Histidine kinase-like ATPase, C-terminal domain"/>
    <property type="match status" value="1"/>
</dbReference>
<evidence type="ECO:0000313" key="12">
    <source>
        <dbReference type="Proteomes" id="UP001501867"/>
    </source>
</evidence>
<evidence type="ECO:0000256" key="4">
    <source>
        <dbReference type="ARBA" id="ARBA00022679"/>
    </source>
</evidence>
<dbReference type="Gene3D" id="1.20.5.1930">
    <property type="match status" value="1"/>
</dbReference>
<accession>A0ABN0V9Q0</accession>
<evidence type="ECO:0000313" key="11">
    <source>
        <dbReference type="EMBL" id="GAA0280862.1"/>
    </source>
</evidence>
<sequence length="401" mass="40647">MNTTALSASFGTEARAGTRTALLDWGGAVLYLLCAGLLIGAGPSGAGPSTAIVLLLAVTLLAGLVRRRPLVALGLSVLAGTLVAFGARAGAGGGSPDRLLAYLPVDLLLAVVVAVRPRRAALAAGITVGVVQVLAVGLLAPGAALTSAGLIAVLGLGTCCMAGLLLRQRREHAVELRAQAVSEAVTAERLRIARELHDMVAHSIGVIAIQAGVGARVIATRPEEARSALGAIENTSRETLAGLRRTLVALRRAEPDGDAGPAPTGPAPGLADLDALAASFAGSGAGVDVRRTGEPRPLPPDIDLSVYRIVQEALTNVVRHAGGSARARVTVEFREGELRVEVTDDGRGAAVRPGKAGFGITGMYERVGLLGGRFSAGPRPEGGFRVAAEIPLPAGEAGERP</sequence>
<keyword evidence="7" id="KW-0067">ATP-binding</keyword>
<evidence type="ECO:0000256" key="7">
    <source>
        <dbReference type="ARBA" id="ARBA00022840"/>
    </source>
</evidence>
<keyword evidence="9" id="KW-0812">Transmembrane</keyword>
<evidence type="ECO:0000256" key="3">
    <source>
        <dbReference type="ARBA" id="ARBA00022553"/>
    </source>
</evidence>
<keyword evidence="9" id="KW-0472">Membrane</keyword>
<reference evidence="11 12" key="1">
    <citation type="journal article" date="2019" name="Int. J. Syst. Evol. Microbiol.">
        <title>The Global Catalogue of Microorganisms (GCM) 10K type strain sequencing project: providing services to taxonomists for standard genome sequencing and annotation.</title>
        <authorList>
            <consortium name="The Broad Institute Genomics Platform"/>
            <consortium name="The Broad Institute Genome Sequencing Center for Infectious Disease"/>
            <person name="Wu L."/>
            <person name="Ma J."/>
        </authorList>
    </citation>
    <scope>NUCLEOTIDE SEQUENCE [LARGE SCALE GENOMIC DNA]</scope>
    <source>
        <strain evidence="11 12">JCM 4505</strain>
    </source>
</reference>
<dbReference type="InterPro" id="IPR036890">
    <property type="entry name" value="HATPase_C_sf"/>
</dbReference>
<evidence type="ECO:0000256" key="2">
    <source>
        <dbReference type="ARBA" id="ARBA00012438"/>
    </source>
</evidence>
<evidence type="ECO:0000256" key="5">
    <source>
        <dbReference type="ARBA" id="ARBA00022741"/>
    </source>
</evidence>
<feature type="transmembrane region" description="Helical" evidence="9">
    <location>
        <begin position="122"/>
        <end position="140"/>
    </location>
</feature>
<evidence type="ECO:0000256" key="1">
    <source>
        <dbReference type="ARBA" id="ARBA00000085"/>
    </source>
</evidence>
<keyword evidence="6" id="KW-0418">Kinase</keyword>
<dbReference type="EMBL" id="BAAABV010000012">
    <property type="protein sequence ID" value="GAA0280862.1"/>
    <property type="molecule type" value="Genomic_DNA"/>
</dbReference>
<feature type="transmembrane region" description="Helical" evidence="9">
    <location>
        <begin position="70"/>
        <end position="87"/>
    </location>
</feature>
<protein>
    <recommendedName>
        <fullName evidence="2">histidine kinase</fullName>
        <ecNumber evidence="2">2.7.13.3</ecNumber>
    </recommendedName>
</protein>
<organism evidence="11 12">
    <name type="scientific">Streptomyces polychromogenes</name>
    <dbReference type="NCBI Taxonomy" id="67342"/>
    <lineage>
        <taxon>Bacteria</taxon>
        <taxon>Bacillati</taxon>
        <taxon>Actinomycetota</taxon>
        <taxon>Actinomycetes</taxon>
        <taxon>Kitasatosporales</taxon>
        <taxon>Streptomycetaceae</taxon>
        <taxon>Streptomyces</taxon>
    </lineage>
</organism>
<dbReference type="SMART" id="SM00387">
    <property type="entry name" value="HATPase_c"/>
    <property type="match status" value="1"/>
</dbReference>
<evidence type="ECO:0000256" key="9">
    <source>
        <dbReference type="SAM" id="Phobius"/>
    </source>
</evidence>
<keyword evidence="3" id="KW-0597">Phosphoprotein</keyword>
<dbReference type="Proteomes" id="UP001501867">
    <property type="component" value="Unassembled WGS sequence"/>
</dbReference>
<dbReference type="InterPro" id="IPR050482">
    <property type="entry name" value="Sensor_HK_TwoCompSys"/>
</dbReference>
<feature type="transmembrane region" description="Helical" evidence="9">
    <location>
        <begin position="99"/>
        <end position="115"/>
    </location>
</feature>
<dbReference type="Pfam" id="PF07730">
    <property type="entry name" value="HisKA_3"/>
    <property type="match status" value="1"/>
</dbReference>
<feature type="domain" description="Histidine kinase/HSP90-like ATPase" evidence="10">
    <location>
        <begin position="301"/>
        <end position="394"/>
    </location>
</feature>
<comment type="catalytic activity">
    <reaction evidence="1">
        <text>ATP + protein L-histidine = ADP + protein N-phospho-L-histidine.</text>
        <dbReference type="EC" id="2.7.13.3"/>
    </reaction>
</comment>